<sequence>MKLKKLLAATSLGLAAFSASATPLDALVGNLNIKLVGLTTETNTQAGTNESTWGLGAITQIQGTGGASWSAGLSDGSYLYYMIYGIADQNIVQNGSNFDIYNIGASGGVADNKIHLDIYRTNTPIAALDSNFDAAPSGRTGYAMHSLLSSLGPAYLTVTFGTGKQLVNVANSCTGLEPYVCDASADETQATLVQQVTNTNLPADGKGSFFADVTGGTSATQWNTNGLFGHDFDGKFTLSTNGASQGSGTCTDVEVTTGVCFTGLINDPIRANKIPEPGTLAIFGLGLAGLAGLRRRRQA</sequence>
<proteinExistence type="predicted"/>
<keyword evidence="4" id="KW-1185">Reference proteome</keyword>
<dbReference type="InterPro" id="IPR013424">
    <property type="entry name" value="Ice-binding_C"/>
</dbReference>
<dbReference type="Proteomes" id="UP000450676">
    <property type="component" value="Unassembled WGS sequence"/>
</dbReference>
<dbReference type="EMBL" id="WWCU01000060">
    <property type="protein sequence ID" value="MYN11221.1"/>
    <property type="molecule type" value="Genomic_DNA"/>
</dbReference>
<organism evidence="3 4">
    <name type="scientific">Pseudoduganella aquatica</name>
    <dbReference type="NCBI Taxonomy" id="2660641"/>
    <lineage>
        <taxon>Bacteria</taxon>
        <taxon>Pseudomonadati</taxon>
        <taxon>Pseudomonadota</taxon>
        <taxon>Betaproteobacteria</taxon>
        <taxon>Burkholderiales</taxon>
        <taxon>Oxalobacteraceae</taxon>
        <taxon>Telluria group</taxon>
        <taxon>Pseudoduganella</taxon>
    </lineage>
</organism>
<name>A0A7X4HH90_9BURK</name>
<feature type="domain" description="Ice-binding protein C-terminal" evidence="2">
    <location>
        <begin position="274"/>
        <end position="296"/>
    </location>
</feature>
<dbReference type="NCBIfam" id="TIGR02595">
    <property type="entry name" value="PEP_CTERM"/>
    <property type="match status" value="1"/>
</dbReference>
<keyword evidence="1" id="KW-0732">Signal</keyword>
<feature type="chain" id="PRO_5030821326" evidence="1">
    <location>
        <begin position="22"/>
        <end position="299"/>
    </location>
</feature>
<feature type="signal peptide" evidence="1">
    <location>
        <begin position="1"/>
        <end position="21"/>
    </location>
</feature>
<comment type="caution">
    <text evidence="3">The sequence shown here is derived from an EMBL/GenBank/DDBJ whole genome shotgun (WGS) entry which is preliminary data.</text>
</comment>
<gene>
    <name evidence="3" type="ORF">GTP77_28305</name>
</gene>
<protein>
    <submittedName>
        <fullName evidence="3">PEP-CTERM sorting domain-containing protein</fullName>
    </submittedName>
</protein>
<dbReference type="RefSeq" id="WP_161075492.1">
    <property type="nucleotide sequence ID" value="NZ_WWCU01000060.1"/>
</dbReference>
<dbReference type="AlphaFoldDB" id="A0A7X4HH90"/>
<evidence type="ECO:0000256" key="1">
    <source>
        <dbReference type="SAM" id="SignalP"/>
    </source>
</evidence>
<dbReference type="Pfam" id="PF07589">
    <property type="entry name" value="PEP-CTERM"/>
    <property type="match status" value="1"/>
</dbReference>
<reference evidence="3 4" key="1">
    <citation type="submission" date="2019-12" db="EMBL/GenBank/DDBJ databases">
        <title>Novel species isolated from a subtropical stream in China.</title>
        <authorList>
            <person name="Lu H."/>
        </authorList>
    </citation>
    <scope>NUCLEOTIDE SEQUENCE [LARGE SCALE GENOMIC DNA]</scope>
    <source>
        <strain evidence="3 4">FT127W</strain>
    </source>
</reference>
<accession>A0A7X4HH90</accession>
<evidence type="ECO:0000313" key="3">
    <source>
        <dbReference type="EMBL" id="MYN11221.1"/>
    </source>
</evidence>
<evidence type="ECO:0000259" key="2">
    <source>
        <dbReference type="Pfam" id="PF07589"/>
    </source>
</evidence>
<evidence type="ECO:0000313" key="4">
    <source>
        <dbReference type="Proteomes" id="UP000450676"/>
    </source>
</evidence>